<name>A0A812SUL5_SYMPI</name>
<gene>
    <name evidence="2" type="primary">GIP</name>
    <name evidence="2" type="ORF">SPIL2461_LOCUS12626</name>
</gene>
<dbReference type="Proteomes" id="UP000649617">
    <property type="component" value="Unassembled WGS sequence"/>
</dbReference>
<feature type="region of interest" description="Disordered" evidence="1">
    <location>
        <begin position="133"/>
        <end position="221"/>
    </location>
</feature>
<evidence type="ECO:0000313" key="2">
    <source>
        <dbReference type="EMBL" id="CAE7490140.1"/>
    </source>
</evidence>
<dbReference type="EMBL" id="CAJNIZ010026202">
    <property type="protein sequence ID" value="CAE7490140.1"/>
    <property type="molecule type" value="Genomic_DNA"/>
</dbReference>
<accession>A0A812SUL5</accession>
<keyword evidence="3" id="KW-1185">Reference proteome</keyword>
<dbReference type="InterPro" id="IPR021109">
    <property type="entry name" value="Peptidase_aspartic_dom_sf"/>
</dbReference>
<evidence type="ECO:0000313" key="3">
    <source>
        <dbReference type="Proteomes" id="UP000649617"/>
    </source>
</evidence>
<sequence length="628" mass="70791">MTVTRSRDGIPSWNGGSTSWSEYRRAALLYVETTKWESRYLCGPRLASELTGPARTSIANKKPSWLSTPEGVNRLLLHLQNAISEPVLPEVGNTLRAYFKHLRRRKGETMTSFCVRHREEYDRVCRALSRMVKTQQADVQKPMRGQRRQSWQSALGHSSNTSGPEPAPRANEHPASSTEGSEEAPVLQGSLDASGPADDGANDPWQEWRQHSGRTWSEQGDAHWTWSGRWSDRHWKDQSWQQWEPSDDEDDEAMVDILPDIIQGWLLLEKAGLDDLEKSIIQSDIKSKFSLEGVENSLRVHWTDGQVRRRDGSDKRQQANFGGMELDFDDEEGPPEWDHSYFEGWDPEDIAVFQEAYETEQEAWAQIQEGRRTLRDARERQKAVRLGRKFFSPKGKAGASFKDRRAARVTRVETMDLVDHAFGENKKVLQVDEQSEFICFAEHQDASMFGDVADEQGLHQDMSKMTTYEAMTKGYGVLDPGATRTMGSMVALEHAREASMALQNRDNVFEVNLDDKPTFGFADSESAQCSSTVLLQLPVSDHNLKLRVHALDKGTVPVLLSIDTLKKLHAIVDYGNNEVVFSNVDPCKRVSLETTATGHQVIPLAADFMSGAQILEAPVWCLGTPLSE</sequence>
<protein>
    <submittedName>
        <fullName evidence="2">GIP protein</fullName>
    </submittedName>
</protein>
<evidence type="ECO:0000256" key="1">
    <source>
        <dbReference type="SAM" id="MobiDB-lite"/>
    </source>
</evidence>
<comment type="caution">
    <text evidence="2">The sequence shown here is derived from an EMBL/GenBank/DDBJ whole genome shotgun (WGS) entry which is preliminary data.</text>
</comment>
<proteinExistence type="predicted"/>
<organism evidence="2 3">
    <name type="scientific">Symbiodinium pilosum</name>
    <name type="common">Dinoflagellate</name>
    <dbReference type="NCBI Taxonomy" id="2952"/>
    <lineage>
        <taxon>Eukaryota</taxon>
        <taxon>Sar</taxon>
        <taxon>Alveolata</taxon>
        <taxon>Dinophyceae</taxon>
        <taxon>Suessiales</taxon>
        <taxon>Symbiodiniaceae</taxon>
        <taxon>Symbiodinium</taxon>
    </lineage>
</organism>
<reference evidence="2" key="1">
    <citation type="submission" date="2021-02" db="EMBL/GenBank/DDBJ databases">
        <authorList>
            <person name="Dougan E. K."/>
            <person name="Rhodes N."/>
            <person name="Thang M."/>
            <person name="Chan C."/>
        </authorList>
    </citation>
    <scope>NUCLEOTIDE SEQUENCE</scope>
</reference>
<dbReference type="Gene3D" id="2.40.70.10">
    <property type="entry name" value="Acid Proteases"/>
    <property type="match status" value="1"/>
</dbReference>
<dbReference type="OrthoDB" id="10563528at2759"/>
<dbReference type="AlphaFoldDB" id="A0A812SUL5"/>
<feature type="compositionally biased region" description="Polar residues" evidence="1">
    <location>
        <begin position="148"/>
        <end position="163"/>
    </location>
</feature>